<dbReference type="AlphaFoldDB" id="D4B9Q8"/>
<evidence type="ECO:0000313" key="2">
    <source>
        <dbReference type="Proteomes" id="UP000003880"/>
    </source>
</evidence>
<sequence>MPQHKIVAIRPKINVSRHYYLFFPTRSRQNFTFQPKYSHSSDLV</sequence>
<accession>D4B9Q8</accession>
<protein>
    <submittedName>
        <fullName evidence="1">Uncharacterized protein</fullName>
    </submittedName>
</protein>
<proteinExistence type="predicted"/>
<comment type="caution">
    <text evidence="1">The sequence shown here is derived from an EMBL/GenBank/DDBJ whole genome shotgun (WGS) entry which is preliminary data.</text>
</comment>
<dbReference type="EMBL" id="ABWL02000006">
    <property type="protein sequence ID" value="EFE08918.1"/>
    <property type="molecule type" value="Genomic_DNA"/>
</dbReference>
<organism evidence="1 2">
    <name type="scientific">Citrobacter youngae ATCC 29220</name>
    <dbReference type="NCBI Taxonomy" id="500640"/>
    <lineage>
        <taxon>Bacteria</taxon>
        <taxon>Pseudomonadati</taxon>
        <taxon>Pseudomonadota</taxon>
        <taxon>Gammaproteobacteria</taxon>
        <taxon>Enterobacterales</taxon>
        <taxon>Enterobacteriaceae</taxon>
        <taxon>Citrobacter</taxon>
        <taxon>Citrobacter freundii complex</taxon>
    </lineage>
</organism>
<name>D4B9Q8_9ENTR</name>
<gene>
    <name evidence="1" type="ORF">CIT292_07197</name>
</gene>
<dbReference type="Proteomes" id="UP000003880">
    <property type="component" value="Unassembled WGS sequence"/>
</dbReference>
<dbReference type="HOGENOM" id="CLU_3214200_0_0_6"/>
<evidence type="ECO:0000313" key="1">
    <source>
        <dbReference type="EMBL" id="EFE08918.1"/>
    </source>
</evidence>
<reference evidence="1 2" key="1">
    <citation type="submission" date="2010-02" db="EMBL/GenBank/DDBJ databases">
        <authorList>
            <person name="Weinstock G."/>
            <person name="Sodergren E."/>
            <person name="Clifton S."/>
            <person name="Fulton L."/>
            <person name="Fulton B."/>
            <person name="Courtney L."/>
            <person name="Fronick C."/>
            <person name="Harrison M."/>
            <person name="Strong C."/>
            <person name="Farmer C."/>
            <person name="Delahaunty K."/>
            <person name="Markovic C."/>
            <person name="Hall O."/>
            <person name="Minx P."/>
            <person name="Tomlinson C."/>
            <person name="Mitreva M."/>
            <person name="Nelson J."/>
            <person name="Hou S."/>
            <person name="Wollam A."/>
            <person name="Pepin K.H."/>
            <person name="Johnson M."/>
            <person name="Bhonagiri V."/>
            <person name="Zhang X."/>
            <person name="Suruliraj S."/>
            <person name="Warren W."/>
            <person name="Chinwalla A."/>
            <person name="Mardis E.R."/>
            <person name="Wilson R.K."/>
        </authorList>
    </citation>
    <scope>NUCLEOTIDE SEQUENCE [LARGE SCALE GENOMIC DNA]</scope>
    <source>
        <strain evidence="1 2">ATCC 29220</strain>
    </source>
</reference>